<dbReference type="EMBL" id="HACG01028094">
    <property type="protein sequence ID" value="CEK74959.1"/>
    <property type="molecule type" value="Transcribed_RNA"/>
</dbReference>
<dbReference type="InterPro" id="IPR033468">
    <property type="entry name" value="Metaxin_GST"/>
</dbReference>
<evidence type="ECO:0008006" key="7">
    <source>
        <dbReference type="Google" id="ProtNLM"/>
    </source>
</evidence>
<dbReference type="PANTHER" id="PTHR12289:SF41">
    <property type="entry name" value="FAILED AXON CONNECTIONS-RELATED"/>
    <property type="match status" value="1"/>
</dbReference>
<evidence type="ECO:0000313" key="6">
    <source>
        <dbReference type="EMBL" id="CEK74959.1"/>
    </source>
</evidence>
<dbReference type="InterPro" id="IPR050931">
    <property type="entry name" value="Mito_Protein_Transport_Metaxin"/>
</dbReference>
<dbReference type="SFLD" id="SFLDG01200">
    <property type="entry name" value="SUF1.1"/>
    <property type="match status" value="1"/>
</dbReference>
<dbReference type="InterPro" id="IPR012336">
    <property type="entry name" value="Thioredoxin-like_fold"/>
</dbReference>
<evidence type="ECO:0000259" key="3">
    <source>
        <dbReference type="Pfam" id="PF17171"/>
    </source>
</evidence>
<dbReference type="EMBL" id="HACG01028093">
    <property type="protein sequence ID" value="CEK74958.1"/>
    <property type="molecule type" value="Transcribed_RNA"/>
</dbReference>
<dbReference type="Gene3D" id="1.20.1050.10">
    <property type="match status" value="1"/>
</dbReference>
<dbReference type="CDD" id="cd03193">
    <property type="entry name" value="GST_C_Metaxin"/>
    <property type="match status" value="1"/>
</dbReference>
<accession>A0A0B7A2G2</accession>
<organism evidence="5">
    <name type="scientific">Arion vulgaris</name>
    <dbReference type="NCBI Taxonomy" id="1028688"/>
    <lineage>
        <taxon>Eukaryota</taxon>
        <taxon>Metazoa</taxon>
        <taxon>Spiralia</taxon>
        <taxon>Lophotrochozoa</taxon>
        <taxon>Mollusca</taxon>
        <taxon>Gastropoda</taxon>
        <taxon>Heterobranchia</taxon>
        <taxon>Euthyneura</taxon>
        <taxon>Panpulmonata</taxon>
        <taxon>Eupulmonata</taxon>
        <taxon>Stylommatophora</taxon>
        <taxon>Helicina</taxon>
        <taxon>Arionoidea</taxon>
        <taxon>Arionidae</taxon>
        <taxon>Arion</taxon>
    </lineage>
</organism>
<dbReference type="Pfam" id="PF17172">
    <property type="entry name" value="GST_N_4"/>
    <property type="match status" value="1"/>
</dbReference>
<comment type="similarity">
    <text evidence="1">Belongs to the FAX family.</text>
</comment>
<protein>
    <recommendedName>
        <fullName evidence="7">GST C-terminal domain-containing protein</fullName>
    </recommendedName>
</protein>
<feature type="domain" description="Thioredoxin-like fold" evidence="4">
    <location>
        <begin position="71"/>
        <end position="160"/>
    </location>
</feature>
<dbReference type="SFLD" id="SFLDS00019">
    <property type="entry name" value="Glutathione_Transferase_(cytos"/>
    <property type="match status" value="1"/>
</dbReference>
<feature type="domain" description="Metaxin glutathione S-transferase" evidence="3">
    <location>
        <begin position="209"/>
        <end position="274"/>
    </location>
</feature>
<evidence type="ECO:0000256" key="2">
    <source>
        <dbReference type="SAM" id="MobiDB-lite"/>
    </source>
</evidence>
<dbReference type="AlphaFoldDB" id="A0A0B7A2G2"/>
<dbReference type="SUPFAM" id="SSF47616">
    <property type="entry name" value="GST C-terminal domain-like"/>
    <property type="match status" value="1"/>
</dbReference>
<feature type="region of interest" description="Disordered" evidence="2">
    <location>
        <begin position="290"/>
        <end position="314"/>
    </location>
</feature>
<evidence type="ECO:0000313" key="5">
    <source>
        <dbReference type="EMBL" id="CEK74958.1"/>
    </source>
</evidence>
<dbReference type="Pfam" id="PF17171">
    <property type="entry name" value="GST_C_6"/>
    <property type="match status" value="1"/>
</dbReference>
<gene>
    <name evidence="5" type="primary">ORF93343</name>
    <name evidence="6" type="synonym">ORF93345</name>
</gene>
<dbReference type="SFLD" id="SFLDG01180">
    <property type="entry name" value="SUF1"/>
    <property type="match status" value="1"/>
</dbReference>
<dbReference type="GO" id="GO:0005737">
    <property type="term" value="C:cytoplasm"/>
    <property type="evidence" value="ECO:0007669"/>
    <property type="project" value="TreeGrafter"/>
</dbReference>
<name>A0A0B7A2G2_9EUPU</name>
<dbReference type="InterPro" id="IPR036282">
    <property type="entry name" value="Glutathione-S-Trfase_C_sf"/>
</dbReference>
<sequence length="314" mass="36117">MAAFLKFLDFTSTNIEVGVAILSILTVTSLFLWWKSRSSSLESCYLIKNSPKDTVILHQYGQALTVPSISPFVMKLETYLRVAKIPYINKFDRKPGPKKKLPWIQYNDQVVPDSQLCIQFLNTQKNVNLNKHLTPDQVAVGHLLRKTSEESLYWTLLMWRLGLATSGNLYKKLGLPSFVVWYMYRAAKPKLWTQGIGRFSQAEVMQIMDDDLKAISQILGEKKFLFGDKLEDVTEFDCALFGQLCQLVWQVPDCPVSGDITDKFPNLVKYCEEMKSAFWPDWDERLLHSPRHEDTSDSPHDDDGNIETKCEHSH</sequence>
<dbReference type="InterPro" id="IPR040079">
    <property type="entry name" value="Glutathione_S-Trfase"/>
</dbReference>
<reference evidence="5" key="1">
    <citation type="submission" date="2014-12" db="EMBL/GenBank/DDBJ databases">
        <title>Insight into the proteome of Arion vulgaris.</title>
        <authorList>
            <person name="Aradska J."/>
            <person name="Bulat T."/>
            <person name="Smidak R."/>
            <person name="Sarate P."/>
            <person name="Gangsoo J."/>
            <person name="Sialana F."/>
            <person name="Bilban M."/>
            <person name="Lubec G."/>
        </authorList>
    </citation>
    <scope>NUCLEOTIDE SEQUENCE</scope>
    <source>
        <tissue evidence="5">Skin</tissue>
    </source>
</reference>
<evidence type="ECO:0000259" key="4">
    <source>
        <dbReference type="Pfam" id="PF17172"/>
    </source>
</evidence>
<evidence type="ECO:0000256" key="1">
    <source>
        <dbReference type="ARBA" id="ARBA00006475"/>
    </source>
</evidence>
<dbReference type="PANTHER" id="PTHR12289">
    <property type="entry name" value="METAXIN RELATED"/>
    <property type="match status" value="1"/>
</dbReference>
<dbReference type="SUPFAM" id="SSF52833">
    <property type="entry name" value="Thioredoxin-like"/>
    <property type="match status" value="1"/>
</dbReference>
<dbReference type="InterPro" id="IPR026928">
    <property type="entry name" value="FAX/IsoI-like"/>
</dbReference>
<proteinExistence type="inferred from homology"/>
<dbReference type="InterPro" id="IPR036249">
    <property type="entry name" value="Thioredoxin-like_sf"/>
</dbReference>